<dbReference type="GO" id="GO:0036424">
    <property type="term" value="F:L-phosphoserine phosphatase activity"/>
    <property type="evidence" value="ECO:0007669"/>
    <property type="project" value="InterPro"/>
</dbReference>
<dbReference type="AlphaFoldDB" id="A0A6J6DPX2"/>
<evidence type="ECO:0000313" key="11">
    <source>
        <dbReference type="EMBL" id="CAB4564979.1"/>
    </source>
</evidence>
<dbReference type="Gene3D" id="3.40.50.1000">
    <property type="entry name" value="HAD superfamily/HAD-like"/>
    <property type="match status" value="1"/>
</dbReference>
<comment type="cofactor">
    <cofactor evidence="1">
        <name>Mg(2+)</name>
        <dbReference type="ChEBI" id="CHEBI:18420"/>
    </cofactor>
</comment>
<dbReference type="UniPathway" id="UPA00135">
    <property type="reaction ID" value="UER00198"/>
</dbReference>
<comment type="pathway">
    <text evidence="2">Amino-acid biosynthesis; L-serine biosynthesis; L-serine from 3-phospho-D-glycerate: step 3/3.</text>
</comment>
<comment type="similarity">
    <text evidence="3">Belongs to the HAD-like hydrolase superfamily. SerB family.</text>
</comment>
<name>A0A6J6DPX2_9ZZZZ</name>
<proteinExistence type="inferred from homology"/>
<keyword evidence="7" id="KW-0378">Hydrolase</keyword>
<dbReference type="GO" id="GO:0006564">
    <property type="term" value="P:L-serine biosynthetic process"/>
    <property type="evidence" value="ECO:0007669"/>
    <property type="project" value="UniProtKB-KW"/>
</dbReference>
<evidence type="ECO:0000256" key="2">
    <source>
        <dbReference type="ARBA" id="ARBA00005135"/>
    </source>
</evidence>
<dbReference type="InterPro" id="IPR004469">
    <property type="entry name" value="PSP"/>
</dbReference>
<evidence type="ECO:0000256" key="10">
    <source>
        <dbReference type="ARBA" id="ARBA00031693"/>
    </source>
</evidence>
<evidence type="ECO:0000256" key="1">
    <source>
        <dbReference type="ARBA" id="ARBA00001946"/>
    </source>
</evidence>
<protein>
    <recommendedName>
        <fullName evidence="4">phosphoserine phosphatase</fullName>
        <ecNumber evidence="4">3.1.3.3</ecNumber>
    </recommendedName>
    <alternativeName>
        <fullName evidence="10">O-phosphoserine phosphohydrolase</fullName>
    </alternativeName>
</protein>
<organism evidence="11">
    <name type="scientific">freshwater metagenome</name>
    <dbReference type="NCBI Taxonomy" id="449393"/>
    <lineage>
        <taxon>unclassified sequences</taxon>
        <taxon>metagenomes</taxon>
        <taxon>ecological metagenomes</taxon>
    </lineage>
</organism>
<evidence type="ECO:0000256" key="7">
    <source>
        <dbReference type="ARBA" id="ARBA00022801"/>
    </source>
</evidence>
<gene>
    <name evidence="11" type="ORF">UFOPK1639_00687</name>
</gene>
<dbReference type="InterPro" id="IPR050582">
    <property type="entry name" value="HAD-like_SerB"/>
</dbReference>
<dbReference type="NCBIfam" id="TIGR00338">
    <property type="entry name" value="serB"/>
    <property type="match status" value="1"/>
</dbReference>
<dbReference type="SUPFAM" id="SSF56784">
    <property type="entry name" value="HAD-like"/>
    <property type="match status" value="1"/>
</dbReference>
<dbReference type="InterPro" id="IPR023214">
    <property type="entry name" value="HAD_sf"/>
</dbReference>
<evidence type="ECO:0000256" key="6">
    <source>
        <dbReference type="ARBA" id="ARBA00022723"/>
    </source>
</evidence>
<evidence type="ECO:0000256" key="3">
    <source>
        <dbReference type="ARBA" id="ARBA00009184"/>
    </source>
</evidence>
<dbReference type="InterPro" id="IPR036412">
    <property type="entry name" value="HAD-like_sf"/>
</dbReference>
<keyword evidence="6" id="KW-0479">Metal-binding</keyword>
<dbReference type="NCBIfam" id="TIGR01488">
    <property type="entry name" value="HAD-SF-IB"/>
    <property type="match status" value="1"/>
</dbReference>
<dbReference type="PANTHER" id="PTHR43344">
    <property type="entry name" value="PHOSPHOSERINE PHOSPHATASE"/>
    <property type="match status" value="1"/>
</dbReference>
<keyword evidence="8" id="KW-0460">Magnesium</keyword>
<evidence type="ECO:0000256" key="5">
    <source>
        <dbReference type="ARBA" id="ARBA00022605"/>
    </source>
</evidence>
<dbReference type="GO" id="GO:0005737">
    <property type="term" value="C:cytoplasm"/>
    <property type="evidence" value="ECO:0007669"/>
    <property type="project" value="TreeGrafter"/>
</dbReference>
<accession>A0A6J6DPX2</accession>
<sequence>MIEQEVIELLAERVGLRDQVKILTDQAMAGEIDFREALLKRVGLLEGLNAKVLEELLAEIRITHGVPELISAVHNSGGLVGAISGGFSQVLELLSAKLNLDFFKANNLEIENDVITGKIIGEIVDAEVKARTLLRWAGEYGFDLSSTVAVGDGANDIQMLKASGFAVAFRPKEVLRDHADLIIEGDSLEPLISVLELRPS</sequence>
<reference evidence="11" key="1">
    <citation type="submission" date="2020-05" db="EMBL/GenBank/DDBJ databases">
        <authorList>
            <person name="Chiriac C."/>
            <person name="Salcher M."/>
            <person name="Ghai R."/>
            <person name="Kavagutti S V."/>
        </authorList>
    </citation>
    <scope>NUCLEOTIDE SEQUENCE</scope>
</reference>
<keyword evidence="5" id="KW-0028">Amino-acid biosynthesis</keyword>
<dbReference type="EMBL" id="CAEZTH010000076">
    <property type="protein sequence ID" value="CAB4564979.1"/>
    <property type="molecule type" value="Genomic_DNA"/>
</dbReference>
<evidence type="ECO:0000256" key="9">
    <source>
        <dbReference type="ARBA" id="ARBA00023299"/>
    </source>
</evidence>
<dbReference type="GO" id="GO:0000287">
    <property type="term" value="F:magnesium ion binding"/>
    <property type="evidence" value="ECO:0007669"/>
    <property type="project" value="TreeGrafter"/>
</dbReference>
<dbReference type="EC" id="3.1.3.3" evidence="4"/>
<evidence type="ECO:0000256" key="8">
    <source>
        <dbReference type="ARBA" id="ARBA00022842"/>
    </source>
</evidence>
<dbReference type="PANTHER" id="PTHR43344:SF2">
    <property type="entry name" value="PHOSPHOSERINE PHOSPHATASE"/>
    <property type="match status" value="1"/>
</dbReference>
<evidence type="ECO:0000256" key="4">
    <source>
        <dbReference type="ARBA" id="ARBA00012640"/>
    </source>
</evidence>
<keyword evidence="9" id="KW-0718">Serine biosynthesis</keyword>
<dbReference type="Pfam" id="PF12710">
    <property type="entry name" value="HAD"/>
    <property type="match status" value="1"/>
</dbReference>